<name>A0A4W5LCD8_9TELE</name>
<organism evidence="2 3">
    <name type="scientific">Hucho hucho</name>
    <name type="common">huchen</name>
    <dbReference type="NCBI Taxonomy" id="62062"/>
    <lineage>
        <taxon>Eukaryota</taxon>
        <taxon>Metazoa</taxon>
        <taxon>Chordata</taxon>
        <taxon>Craniata</taxon>
        <taxon>Vertebrata</taxon>
        <taxon>Euteleostomi</taxon>
        <taxon>Actinopterygii</taxon>
        <taxon>Neopterygii</taxon>
        <taxon>Teleostei</taxon>
        <taxon>Protacanthopterygii</taxon>
        <taxon>Salmoniformes</taxon>
        <taxon>Salmonidae</taxon>
        <taxon>Salmoninae</taxon>
        <taxon>Hucho</taxon>
    </lineage>
</organism>
<protein>
    <recommendedName>
        <fullName evidence="1">Propionyl-coenzyme A carboxylase BT domain-containing protein</fullName>
    </recommendedName>
</protein>
<reference evidence="2" key="3">
    <citation type="submission" date="2025-09" db="UniProtKB">
        <authorList>
            <consortium name="Ensembl"/>
        </authorList>
    </citation>
    <scope>IDENTIFICATION</scope>
</reference>
<accession>A0A4W5LCD8</accession>
<dbReference type="InterPro" id="IPR041265">
    <property type="entry name" value="PCC_BT"/>
</dbReference>
<evidence type="ECO:0000313" key="2">
    <source>
        <dbReference type="Ensembl" id="ENSHHUP00000023364.1"/>
    </source>
</evidence>
<dbReference type="InterPro" id="IPR011054">
    <property type="entry name" value="Rudment_hybrid_motif"/>
</dbReference>
<evidence type="ECO:0000259" key="1">
    <source>
        <dbReference type="Pfam" id="PF18140"/>
    </source>
</evidence>
<proteinExistence type="predicted"/>
<dbReference type="AlphaFoldDB" id="A0A4W5LCD8"/>
<dbReference type="STRING" id="62062.ENSHHUP00000023364"/>
<evidence type="ECO:0000313" key="3">
    <source>
        <dbReference type="Proteomes" id="UP000314982"/>
    </source>
</evidence>
<dbReference type="Gene3D" id="3.30.700.30">
    <property type="match status" value="1"/>
</dbReference>
<dbReference type="Ensembl" id="ENSHHUT00000024247.1">
    <property type="protein sequence ID" value="ENSHHUP00000023364.1"/>
    <property type="gene ID" value="ENSHHUG00000014652.1"/>
</dbReference>
<dbReference type="Pfam" id="PF18140">
    <property type="entry name" value="PCC_BT"/>
    <property type="match status" value="1"/>
</dbReference>
<dbReference type="GeneTree" id="ENSGT00940000156083"/>
<reference evidence="2" key="2">
    <citation type="submission" date="2025-08" db="UniProtKB">
        <authorList>
            <consortium name="Ensembl"/>
        </authorList>
    </citation>
    <scope>IDENTIFICATION</scope>
</reference>
<dbReference type="Proteomes" id="UP000314982">
    <property type="component" value="Unassembled WGS sequence"/>
</dbReference>
<keyword evidence="3" id="KW-1185">Reference proteome</keyword>
<feature type="domain" description="Propionyl-coenzyme A carboxylase BT" evidence="1">
    <location>
        <begin position="64"/>
        <end position="128"/>
    </location>
</feature>
<reference evidence="3" key="1">
    <citation type="submission" date="2018-06" db="EMBL/GenBank/DDBJ databases">
        <title>Genome assembly of Danube salmon.</title>
        <authorList>
            <person name="Macqueen D.J."/>
            <person name="Gundappa M.K."/>
        </authorList>
    </citation>
    <scope>NUCLEOTIDE SEQUENCE [LARGE SCALE GENOMIC DNA]</scope>
</reference>
<dbReference type="SUPFAM" id="SSF51246">
    <property type="entry name" value="Rudiment single hybrid motif"/>
    <property type="match status" value="1"/>
</dbReference>
<dbReference type="Gene3D" id="3.30.470.20">
    <property type="entry name" value="ATP-grasp fold, B domain"/>
    <property type="match status" value="1"/>
</dbReference>
<sequence length="151" mass="16936">SLPVSDCCSCVCDCPGVTHNIPLLREIITHPRFISGDITTNFLPEEYPEGFKGHQLTSEGRRELIATAAALYVSAQLRSQRFLGNLRVSTTPQERRQWELCVELEKGSHTVAVSRSGSTFTVSYTHTHKNTHTHTHTHTEWGLKLLTPLIK</sequence>